<dbReference type="InterPro" id="IPR000847">
    <property type="entry name" value="LysR_HTH_N"/>
</dbReference>
<dbReference type="PATRIC" id="fig|36849.3.peg.384"/>
<keyword evidence="2" id="KW-0805">Transcription regulation</keyword>
<dbReference type="CDD" id="cd05466">
    <property type="entry name" value="PBP2_LTTR_substrate"/>
    <property type="match status" value="1"/>
</dbReference>
<evidence type="ECO:0000256" key="3">
    <source>
        <dbReference type="ARBA" id="ARBA00023125"/>
    </source>
</evidence>
<dbReference type="AlphaFoldDB" id="A0A0P8WTC7"/>
<organism evidence="6 7">
    <name type="scientific">Oxobacter pfennigii</name>
    <dbReference type="NCBI Taxonomy" id="36849"/>
    <lineage>
        <taxon>Bacteria</taxon>
        <taxon>Bacillati</taxon>
        <taxon>Bacillota</taxon>
        <taxon>Clostridia</taxon>
        <taxon>Eubacteriales</taxon>
        <taxon>Clostridiaceae</taxon>
        <taxon>Oxobacter</taxon>
    </lineage>
</organism>
<feature type="domain" description="HTH lysR-type" evidence="5">
    <location>
        <begin position="3"/>
        <end position="60"/>
    </location>
</feature>
<dbReference type="GO" id="GO:0003700">
    <property type="term" value="F:DNA-binding transcription factor activity"/>
    <property type="evidence" value="ECO:0007669"/>
    <property type="project" value="InterPro"/>
</dbReference>
<proteinExistence type="inferred from homology"/>
<evidence type="ECO:0000256" key="4">
    <source>
        <dbReference type="ARBA" id="ARBA00023163"/>
    </source>
</evidence>
<sequence length="294" mass="33635">MDINFELYKVFYHVAKHLSFSEASQELFISQSAVSQSISLLEKKLNCKLLFRSTKKVSLSHEGKILFEHIEQGYNFIKSGERSVLEMHSVVQGDVRIGASDTICKYYLLPYLKKFNSQYPNVKIHITNRTSPDCIELLRKGYVDFAVINIPKNPEYADMEVRELKTINDVFIAGKTFEHLKGKKISIKDLKSYPILALEKNTSTRDFFDNYIKSSNIKVTPEIELGSNDLLIEMAKIGLGISFVMSFFIEEYIEKGDIFILDIKEEIPSRSLGVITHKSIPLTVASRRFIDILG</sequence>
<dbReference type="Gene3D" id="3.40.190.290">
    <property type="match status" value="1"/>
</dbReference>
<protein>
    <submittedName>
        <fullName evidence="6">HTH-type transcriptional activator CmpR</fullName>
    </submittedName>
</protein>
<dbReference type="EMBL" id="LKET01000016">
    <property type="protein sequence ID" value="KPU45886.1"/>
    <property type="molecule type" value="Genomic_DNA"/>
</dbReference>
<evidence type="ECO:0000256" key="1">
    <source>
        <dbReference type="ARBA" id="ARBA00009437"/>
    </source>
</evidence>
<reference evidence="6 7" key="1">
    <citation type="submission" date="2015-09" db="EMBL/GenBank/DDBJ databases">
        <title>Genome sequence of Oxobacter pfennigii DSM 3222.</title>
        <authorList>
            <person name="Poehlein A."/>
            <person name="Bengelsdorf F.R."/>
            <person name="Schiel-Bengelsdorf B."/>
            <person name="Duerre P."/>
            <person name="Daniel R."/>
        </authorList>
    </citation>
    <scope>NUCLEOTIDE SEQUENCE [LARGE SCALE GENOMIC DNA]</scope>
    <source>
        <strain evidence="6 7">DSM 3222</strain>
    </source>
</reference>
<evidence type="ECO:0000313" key="6">
    <source>
        <dbReference type="EMBL" id="KPU45886.1"/>
    </source>
</evidence>
<dbReference type="PANTHER" id="PTHR30126:SF64">
    <property type="entry name" value="HTH-TYPE TRANSCRIPTIONAL REGULATOR CITR"/>
    <property type="match status" value="1"/>
</dbReference>
<dbReference type="Proteomes" id="UP000050326">
    <property type="component" value="Unassembled WGS sequence"/>
</dbReference>
<name>A0A0P8WTC7_9CLOT</name>
<accession>A0A0P8WTC7</accession>
<dbReference type="RefSeq" id="WP_054873505.1">
    <property type="nucleotide sequence ID" value="NZ_LKET01000016.1"/>
</dbReference>
<dbReference type="STRING" id="36849.OXPF_03540"/>
<dbReference type="InterPro" id="IPR036390">
    <property type="entry name" value="WH_DNA-bd_sf"/>
</dbReference>
<dbReference type="PRINTS" id="PR00039">
    <property type="entry name" value="HTHLYSR"/>
</dbReference>
<dbReference type="Pfam" id="PF03466">
    <property type="entry name" value="LysR_substrate"/>
    <property type="match status" value="1"/>
</dbReference>
<evidence type="ECO:0000256" key="2">
    <source>
        <dbReference type="ARBA" id="ARBA00023015"/>
    </source>
</evidence>
<dbReference type="GO" id="GO:0000976">
    <property type="term" value="F:transcription cis-regulatory region binding"/>
    <property type="evidence" value="ECO:0007669"/>
    <property type="project" value="TreeGrafter"/>
</dbReference>
<dbReference type="OrthoDB" id="9778774at2"/>
<dbReference type="FunFam" id="1.10.10.10:FF:000001">
    <property type="entry name" value="LysR family transcriptional regulator"/>
    <property type="match status" value="1"/>
</dbReference>
<dbReference type="PROSITE" id="PS50931">
    <property type="entry name" value="HTH_LYSR"/>
    <property type="match status" value="1"/>
</dbReference>
<gene>
    <name evidence="6" type="primary">cmpR_1</name>
    <name evidence="6" type="ORF">OXPF_03540</name>
</gene>
<comment type="caution">
    <text evidence="6">The sequence shown here is derived from an EMBL/GenBank/DDBJ whole genome shotgun (WGS) entry which is preliminary data.</text>
</comment>
<dbReference type="Pfam" id="PF00126">
    <property type="entry name" value="HTH_1"/>
    <property type="match status" value="1"/>
</dbReference>
<keyword evidence="4" id="KW-0804">Transcription</keyword>
<evidence type="ECO:0000259" key="5">
    <source>
        <dbReference type="PROSITE" id="PS50931"/>
    </source>
</evidence>
<comment type="similarity">
    <text evidence="1">Belongs to the LysR transcriptional regulatory family.</text>
</comment>
<keyword evidence="3" id="KW-0238">DNA-binding</keyword>
<dbReference type="InterPro" id="IPR036388">
    <property type="entry name" value="WH-like_DNA-bd_sf"/>
</dbReference>
<dbReference type="Gene3D" id="1.10.10.10">
    <property type="entry name" value="Winged helix-like DNA-binding domain superfamily/Winged helix DNA-binding domain"/>
    <property type="match status" value="1"/>
</dbReference>
<dbReference type="PANTHER" id="PTHR30126">
    <property type="entry name" value="HTH-TYPE TRANSCRIPTIONAL REGULATOR"/>
    <property type="match status" value="1"/>
</dbReference>
<dbReference type="SUPFAM" id="SSF46785">
    <property type="entry name" value="Winged helix' DNA-binding domain"/>
    <property type="match status" value="1"/>
</dbReference>
<keyword evidence="7" id="KW-1185">Reference proteome</keyword>
<evidence type="ECO:0000313" key="7">
    <source>
        <dbReference type="Proteomes" id="UP000050326"/>
    </source>
</evidence>
<dbReference type="SUPFAM" id="SSF53850">
    <property type="entry name" value="Periplasmic binding protein-like II"/>
    <property type="match status" value="1"/>
</dbReference>
<dbReference type="InterPro" id="IPR005119">
    <property type="entry name" value="LysR_subst-bd"/>
</dbReference>